<dbReference type="AlphaFoldDB" id="A0A3M7I7E8"/>
<evidence type="ECO:0000259" key="8">
    <source>
        <dbReference type="PROSITE" id="PS51314"/>
    </source>
</evidence>
<evidence type="ECO:0000313" key="10">
    <source>
        <dbReference type="Proteomes" id="UP000281677"/>
    </source>
</evidence>
<dbReference type="PROSITE" id="PS51314">
    <property type="entry name" value="VPS37_C"/>
    <property type="match status" value="1"/>
</dbReference>
<dbReference type="Pfam" id="PF07200">
    <property type="entry name" value="Mod_r"/>
    <property type="match status" value="1"/>
</dbReference>
<evidence type="ECO:0000256" key="2">
    <source>
        <dbReference type="ARBA" id="ARBA00007617"/>
    </source>
</evidence>
<dbReference type="InterPro" id="IPR009851">
    <property type="entry name" value="Mod_r"/>
</dbReference>
<evidence type="ECO:0000256" key="4">
    <source>
        <dbReference type="ARBA" id="ARBA00022753"/>
    </source>
</evidence>
<dbReference type="EMBL" id="QWIT01000692">
    <property type="protein sequence ID" value="RMZ21236.1"/>
    <property type="molecule type" value="Genomic_DNA"/>
</dbReference>
<comment type="caution">
    <text evidence="9">The sequence shown here is derived from an EMBL/GenBank/DDBJ whole genome shotgun (WGS) entry which is preliminary data.</text>
</comment>
<comment type="subcellular location">
    <subcellularLocation>
        <location evidence="1">Endosome</location>
    </subcellularLocation>
</comment>
<dbReference type="GO" id="GO:0006623">
    <property type="term" value="P:protein targeting to vacuole"/>
    <property type="evidence" value="ECO:0007669"/>
    <property type="project" value="TreeGrafter"/>
</dbReference>
<evidence type="ECO:0000256" key="6">
    <source>
        <dbReference type="PROSITE-ProRule" id="PRU00646"/>
    </source>
</evidence>
<dbReference type="GO" id="GO:0000813">
    <property type="term" value="C:ESCRT I complex"/>
    <property type="evidence" value="ECO:0007669"/>
    <property type="project" value="UniProtKB-ARBA"/>
</dbReference>
<dbReference type="SUPFAM" id="SSF140111">
    <property type="entry name" value="Endosomal sorting complex assembly domain"/>
    <property type="match status" value="1"/>
</dbReference>
<dbReference type="PANTHER" id="PTHR13678:SF2">
    <property type="entry name" value="VACUOLAR PROTEIN SORTING-ASSOCIATED PROTEIN 37A"/>
    <property type="match status" value="1"/>
</dbReference>
<keyword evidence="5 6" id="KW-0653">Protein transport</keyword>
<proteinExistence type="inferred from homology"/>
<accession>A0A3M7I7E8</accession>
<evidence type="ECO:0000313" key="9">
    <source>
        <dbReference type="EMBL" id="RMZ21236.1"/>
    </source>
</evidence>
<reference evidence="9 10" key="1">
    <citation type="journal article" date="2018" name="BMC Genomics">
        <title>Genomic evidence for intraspecific hybridization in a clonal and extremely halotolerant yeast.</title>
        <authorList>
            <person name="Gostincar C."/>
            <person name="Stajich J.E."/>
            <person name="Zupancic J."/>
            <person name="Zalar P."/>
            <person name="Gunde-Cimerman N."/>
        </authorList>
    </citation>
    <scope>NUCLEOTIDE SEQUENCE [LARGE SCALE GENOMIC DNA]</scope>
    <source>
        <strain evidence="9 10">EXF-120</strain>
    </source>
</reference>
<feature type="compositionally biased region" description="Pro residues" evidence="7">
    <location>
        <begin position="42"/>
        <end position="52"/>
    </location>
</feature>
<keyword evidence="3 6" id="KW-0813">Transport</keyword>
<feature type="region of interest" description="Disordered" evidence="7">
    <location>
        <begin position="1"/>
        <end position="85"/>
    </location>
</feature>
<dbReference type="GO" id="GO:0043162">
    <property type="term" value="P:ubiquitin-dependent protein catabolic process via the multivesicular body sorting pathway"/>
    <property type="evidence" value="ECO:0007669"/>
    <property type="project" value="UniProtKB-ARBA"/>
</dbReference>
<dbReference type="Proteomes" id="UP000281677">
    <property type="component" value="Unassembled WGS sequence"/>
</dbReference>
<dbReference type="InterPro" id="IPR037202">
    <property type="entry name" value="ESCRT_assembly_dom"/>
</dbReference>
<evidence type="ECO:0000256" key="1">
    <source>
        <dbReference type="ARBA" id="ARBA00004177"/>
    </source>
</evidence>
<keyword evidence="4" id="KW-0967">Endosome</keyword>
<gene>
    <name evidence="9" type="ORF">D0859_14747</name>
</gene>
<dbReference type="GO" id="GO:0006612">
    <property type="term" value="P:protein targeting to membrane"/>
    <property type="evidence" value="ECO:0007669"/>
    <property type="project" value="TreeGrafter"/>
</dbReference>
<dbReference type="VEuPathDB" id="FungiDB:BTJ68_01609"/>
<sequence length="320" mass="35306">MSYTPVSGQIYSPQPQQPPHHFYSATPPPPPPKPSGSSTPARGPPLPPPPPGASQQSGPSELDGDQGQSTQQQPALPPIPTIDSDWLPETLKEKNTADLHALLQDPSLQAALLDAPETQHPAVPASHQALRPLIESNVQLATSLLELETRLAQQREAVQSRLLALRALEQQHRTKLAETEDALSGFSPMALYQRLSGSVQEQDQLLRSLEESWLDEGGVASERELTDFVRRVREGRKVGFLRRERKERWDEGRHKDSGPGMFVKCGCVATVEFYLNADFHDIIDPTAKGCKTFDSMLSCPRPFENLLDPSLLCKGLPRIE</sequence>
<dbReference type="PANTHER" id="PTHR13678">
    <property type="entry name" value="VACUOLAR PROTEIN SORTING-ASSOCIATED PROTEIN 37"/>
    <property type="match status" value="1"/>
</dbReference>
<name>A0A3M7I7E8_HORWE</name>
<feature type="domain" description="VPS37 C-terminal" evidence="8">
    <location>
        <begin position="169"/>
        <end position="263"/>
    </location>
</feature>
<evidence type="ECO:0000256" key="7">
    <source>
        <dbReference type="SAM" id="MobiDB-lite"/>
    </source>
</evidence>
<evidence type="ECO:0000256" key="5">
    <source>
        <dbReference type="ARBA" id="ARBA00022927"/>
    </source>
</evidence>
<organism evidence="9 10">
    <name type="scientific">Hortaea werneckii</name>
    <name type="common">Black yeast</name>
    <name type="synonym">Cladosporium werneckii</name>
    <dbReference type="NCBI Taxonomy" id="91943"/>
    <lineage>
        <taxon>Eukaryota</taxon>
        <taxon>Fungi</taxon>
        <taxon>Dikarya</taxon>
        <taxon>Ascomycota</taxon>
        <taxon>Pezizomycotina</taxon>
        <taxon>Dothideomycetes</taxon>
        <taxon>Dothideomycetidae</taxon>
        <taxon>Mycosphaerellales</taxon>
        <taxon>Teratosphaeriaceae</taxon>
        <taxon>Hortaea</taxon>
    </lineage>
</organism>
<dbReference type="OrthoDB" id="10260857at2759"/>
<evidence type="ECO:0000256" key="3">
    <source>
        <dbReference type="ARBA" id="ARBA00022448"/>
    </source>
</evidence>
<protein>
    <recommendedName>
        <fullName evidence="8">VPS37 C-terminal domain-containing protein</fullName>
    </recommendedName>
</protein>
<comment type="similarity">
    <text evidence="2">Belongs to the VPS37 family.</text>
</comment>
<feature type="compositionally biased region" description="Polar residues" evidence="7">
    <location>
        <begin position="1"/>
        <end position="14"/>
    </location>
</feature>